<dbReference type="InterPro" id="IPR002227">
    <property type="entry name" value="Tyrosinase_Cu-bd"/>
</dbReference>
<dbReference type="AlphaFoldDB" id="A0AAN6XZ83"/>
<dbReference type="GO" id="GO:0046872">
    <property type="term" value="F:metal ion binding"/>
    <property type="evidence" value="ECO:0007669"/>
    <property type="project" value="UniProtKB-KW"/>
</dbReference>
<dbReference type="PROSITE" id="PS00497">
    <property type="entry name" value="TYROSINASE_1"/>
    <property type="match status" value="1"/>
</dbReference>
<feature type="chain" id="PRO_5043007827" evidence="3">
    <location>
        <begin position="24"/>
        <end position="371"/>
    </location>
</feature>
<dbReference type="InterPro" id="IPR050316">
    <property type="entry name" value="Tyrosinase/Hemocyanin"/>
</dbReference>
<keyword evidence="3" id="KW-0732">Signal</keyword>
<proteinExistence type="predicted"/>
<dbReference type="InterPro" id="IPR008922">
    <property type="entry name" value="Di-copper_centre_dom_sf"/>
</dbReference>
<evidence type="ECO:0000256" key="2">
    <source>
        <dbReference type="ARBA" id="ARBA00023008"/>
    </source>
</evidence>
<evidence type="ECO:0000313" key="6">
    <source>
        <dbReference type="Proteomes" id="UP001301769"/>
    </source>
</evidence>
<accession>A0AAN6XZ83</accession>
<dbReference type="Pfam" id="PF00264">
    <property type="entry name" value="Tyrosinase"/>
    <property type="match status" value="1"/>
</dbReference>
<dbReference type="SUPFAM" id="SSF48056">
    <property type="entry name" value="Di-copper centre-containing domain"/>
    <property type="match status" value="1"/>
</dbReference>
<evidence type="ECO:0000259" key="4">
    <source>
        <dbReference type="PROSITE" id="PS00497"/>
    </source>
</evidence>
<keyword evidence="2" id="KW-0186">Copper</keyword>
<reference evidence="5" key="2">
    <citation type="submission" date="2023-05" db="EMBL/GenBank/DDBJ databases">
        <authorList>
            <consortium name="Lawrence Berkeley National Laboratory"/>
            <person name="Steindorff A."/>
            <person name="Hensen N."/>
            <person name="Bonometti L."/>
            <person name="Westerberg I."/>
            <person name="Brannstrom I.O."/>
            <person name="Guillou S."/>
            <person name="Cros-Aarteil S."/>
            <person name="Calhoun S."/>
            <person name="Haridas S."/>
            <person name="Kuo A."/>
            <person name="Mondo S."/>
            <person name="Pangilinan J."/>
            <person name="Riley R."/>
            <person name="Labutti K."/>
            <person name="Andreopoulos B."/>
            <person name="Lipzen A."/>
            <person name="Chen C."/>
            <person name="Yanf M."/>
            <person name="Daum C."/>
            <person name="Ng V."/>
            <person name="Clum A."/>
            <person name="Ohm R."/>
            <person name="Martin F."/>
            <person name="Silar P."/>
            <person name="Natvig D."/>
            <person name="Lalanne C."/>
            <person name="Gautier V."/>
            <person name="Ament-Velasquez S.L."/>
            <person name="Kruys A."/>
            <person name="Hutchinson M.I."/>
            <person name="Powell A.J."/>
            <person name="Barry K."/>
            <person name="Miller A.N."/>
            <person name="Grigoriev I.V."/>
            <person name="Debuchy R."/>
            <person name="Gladieux P."/>
            <person name="Thoren M.H."/>
            <person name="Johannesson H."/>
        </authorList>
    </citation>
    <scope>NUCLEOTIDE SEQUENCE</scope>
    <source>
        <strain evidence="5">PSN293</strain>
    </source>
</reference>
<keyword evidence="6" id="KW-1185">Reference proteome</keyword>
<comment type="caution">
    <text evidence="5">The sequence shown here is derived from an EMBL/GenBank/DDBJ whole genome shotgun (WGS) entry which is preliminary data.</text>
</comment>
<sequence length="371" mass="40622">MTKISRVFAIAAALAGLAEVALASPVVEGKGKGHSPKKCKKPAKRRAWHTLGNKDKKAYIDAQLCVMAKPGNPALPGVRTLFDEMVSIHQLQTLTIHSTGTFLPWHRWYLDLHERNLRDCGFKGAIPYWDEYHEAALPLVASSDVFDPVTGFGSEGTVAPQYCLTDGPFANYTNAIGPNWNITDGCIGRQHVFNPLRDSSFVDALLLPNATDVRAQTDYCLSLTTWAEASTCIYLTPHVAGHIGMGSTRGDPFTSPTEPLFYLHHAYIDKLWADWQAQNPAARTYAIGGRNTQDPAVGFLELPGDMAFEAAVVFQSEPTPEQAALVPAGDEGDNGPNVTLNHEFTAYGRIHLARARQVMDTKGGYLCYEYV</sequence>
<dbReference type="EMBL" id="MU858312">
    <property type="protein sequence ID" value="KAK4207212.1"/>
    <property type="molecule type" value="Genomic_DNA"/>
</dbReference>
<feature type="domain" description="Tyrosinase copper-binding" evidence="4">
    <location>
        <begin position="97"/>
        <end position="114"/>
    </location>
</feature>
<protein>
    <submittedName>
        <fullName evidence="5">Di-copper centre-containing protein</fullName>
    </submittedName>
</protein>
<organism evidence="5 6">
    <name type="scientific">Rhypophila decipiens</name>
    <dbReference type="NCBI Taxonomy" id="261697"/>
    <lineage>
        <taxon>Eukaryota</taxon>
        <taxon>Fungi</taxon>
        <taxon>Dikarya</taxon>
        <taxon>Ascomycota</taxon>
        <taxon>Pezizomycotina</taxon>
        <taxon>Sordariomycetes</taxon>
        <taxon>Sordariomycetidae</taxon>
        <taxon>Sordariales</taxon>
        <taxon>Naviculisporaceae</taxon>
        <taxon>Rhypophila</taxon>
    </lineage>
</organism>
<dbReference type="PANTHER" id="PTHR11474:SF126">
    <property type="entry name" value="TYROSINASE-LIKE PROTEIN TYR-1-RELATED"/>
    <property type="match status" value="1"/>
</dbReference>
<evidence type="ECO:0000256" key="1">
    <source>
        <dbReference type="ARBA" id="ARBA00022723"/>
    </source>
</evidence>
<dbReference type="Proteomes" id="UP001301769">
    <property type="component" value="Unassembled WGS sequence"/>
</dbReference>
<evidence type="ECO:0000313" key="5">
    <source>
        <dbReference type="EMBL" id="KAK4207212.1"/>
    </source>
</evidence>
<dbReference type="Gene3D" id="1.10.1280.10">
    <property type="entry name" value="Di-copper center containing domain from catechol oxidase"/>
    <property type="match status" value="1"/>
</dbReference>
<evidence type="ECO:0000256" key="3">
    <source>
        <dbReference type="SAM" id="SignalP"/>
    </source>
</evidence>
<dbReference type="PRINTS" id="PR00092">
    <property type="entry name" value="TYROSINASE"/>
</dbReference>
<dbReference type="PANTHER" id="PTHR11474">
    <property type="entry name" value="TYROSINASE FAMILY MEMBER"/>
    <property type="match status" value="1"/>
</dbReference>
<dbReference type="GO" id="GO:0016491">
    <property type="term" value="F:oxidoreductase activity"/>
    <property type="evidence" value="ECO:0007669"/>
    <property type="project" value="InterPro"/>
</dbReference>
<name>A0AAN6XZ83_9PEZI</name>
<gene>
    <name evidence="5" type="ORF">QBC37DRAFT_99904</name>
</gene>
<reference evidence="5" key="1">
    <citation type="journal article" date="2023" name="Mol. Phylogenet. Evol.">
        <title>Genome-scale phylogeny and comparative genomics of the fungal order Sordariales.</title>
        <authorList>
            <person name="Hensen N."/>
            <person name="Bonometti L."/>
            <person name="Westerberg I."/>
            <person name="Brannstrom I.O."/>
            <person name="Guillou S."/>
            <person name="Cros-Aarteil S."/>
            <person name="Calhoun S."/>
            <person name="Haridas S."/>
            <person name="Kuo A."/>
            <person name="Mondo S."/>
            <person name="Pangilinan J."/>
            <person name="Riley R."/>
            <person name="LaButti K."/>
            <person name="Andreopoulos B."/>
            <person name="Lipzen A."/>
            <person name="Chen C."/>
            <person name="Yan M."/>
            <person name="Daum C."/>
            <person name="Ng V."/>
            <person name="Clum A."/>
            <person name="Steindorff A."/>
            <person name="Ohm R.A."/>
            <person name="Martin F."/>
            <person name="Silar P."/>
            <person name="Natvig D.O."/>
            <person name="Lalanne C."/>
            <person name="Gautier V."/>
            <person name="Ament-Velasquez S.L."/>
            <person name="Kruys A."/>
            <person name="Hutchinson M.I."/>
            <person name="Powell A.J."/>
            <person name="Barry K."/>
            <person name="Miller A.N."/>
            <person name="Grigoriev I.V."/>
            <person name="Debuchy R."/>
            <person name="Gladieux P."/>
            <person name="Hiltunen Thoren M."/>
            <person name="Johannesson H."/>
        </authorList>
    </citation>
    <scope>NUCLEOTIDE SEQUENCE</scope>
    <source>
        <strain evidence="5">PSN293</strain>
    </source>
</reference>
<keyword evidence="1" id="KW-0479">Metal-binding</keyword>
<feature type="signal peptide" evidence="3">
    <location>
        <begin position="1"/>
        <end position="23"/>
    </location>
</feature>